<reference evidence="6 7" key="1">
    <citation type="submission" date="2019-09" db="EMBL/GenBank/DDBJ databases">
        <title>Bird 10,000 Genomes (B10K) Project - Family phase.</title>
        <authorList>
            <person name="Zhang G."/>
        </authorList>
    </citation>
    <scope>NUCLEOTIDE SEQUENCE [LARGE SCALE GENOMIC DNA]</scope>
    <source>
        <strain evidence="6">B10K-DU-029-52</strain>
    </source>
</reference>
<evidence type="ECO:0000256" key="2">
    <source>
        <dbReference type="ARBA" id="ARBA00023130"/>
    </source>
</evidence>
<feature type="domain" description="Ig-like" evidence="5">
    <location>
        <begin position="25"/>
        <end position="131"/>
    </location>
</feature>
<protein>
    <submittedName>
        <fullName evidence="6">HVC33 protein</fullName>
    </submittedName>
</protein>
<evidence type="ECO:0000256" key="1">
    <source>
        <dbReference type="ARBA" id="ARBA00022859"/>
    </source>
</evidence>
<proteinExistence type="predicted"/>
<keyword evidence="7" id="KW-1185">Reference proteome</keyword>
<evidence type="ECO:0000256" key="3">
    <source>
        <dbReference type="ARBA" id="ARBA00043265"/>
    </source>
</evidence>
<keyword evidence="3" id="KW-1280">Immunoglobulin</keyword>
<keyword evidence="4" id="KW-0732">Signal</keyword>
<dbReference type="InterPro" id="IPR007110">
    <property type="entry name" value="Ig-like_dom"/>
</dbReference>
<evidence type="ECO:0000313" key="7">
    <source>
        <dbReference type="Proteomes" id="UP000571324"/>
    </source>
</evidence>
<feature type="non-terminal residue" evidence="6">
    <location>
        <position position="131"/>
    </location>
</feature>
<evidence type="ECO:0000256" key="4">
    <source>
        <dbReference type="SAM" id="SignalP"/>
    </source>
</evidence>
<sequence>MWAGLGPWLLALALALWPAGLWAQPRLEEAGGGLRAPGDSVLLSCRLSNSTFEGYSIRWYRRAPGGSLEWVSVIGYSGSVKKYGAALEGRVTASRDSYSPQSSLVLWALHPRDSASYFCAVHTGTGNPAGF</sequence>
<dbReference type="Proteomes" id="UP000571324">
    <property type="component" value="Unassembled WGS sequence"/>
</dbReference>
<dbReference type="Gene3D" id="2.60.40.10">
    <property type="entry name" value="Immunoglobulins"/>
    <property type="match status" value="1"/>
</dbReference>
<dbReference type="OrthoDB" id="9426090at2759"/>
<dbReference type="SMART" id="SM00406">
    <property type="entry name" value="IGv"/>
    <property type="match status" value="1"/>
</dbReference>
<accession>A0A7K6D9K9</accession>
<gene>
    <name evidence="6" type="ORF">ORISOL_R02079</name>
</gene>
<keyword evidence="1" id="KW-0391">Immunity</keyword>
<dbReference type="AlphaFoldDB" id="A0A7K6D9K9"/>
<comment type="caution">
    <text evidence="6">The sequence shown here is derived from an EMBL/GenBank/DDBJ whole genome shotgun (WGS) entry which is preliminary data.</text>
</comment>
<feature type="chain" id="PRO_5029715488" evidence="4">
    <location>
        <begin position="24"/>
        <end position="131"/>
    </location>
</feature>
<evidence type="ECO:0000313" key="6">
    <source>
        <dbReference type="EMBL" id="NWV23010.1"/>
    </source>
</evidence>
<dbReference type="InterPro" id="IPR013783">
    <property type="entry name" value="Ig-like_fold"/>
</dbReference>
<dbReference type="EMBL" id="VZRL01003218">
    <property type="protein sequence ID" value="NWV23010.1"/>
    <property type="molecule type" value="Genomic_DNA"/>
</dbReference>
<organism evidence="6 7">
    <name type="scientific">Origma solitaria</name>
    <dbReference type="NCBI Taxonomy" id="720586"/>
    <lineage>
        <taxon>Eukaryota</taxon>
        <taxon>Metazoa</taxon>
        <taxon>Chordata</taxon>
        <taxon>Craniata</taxon>
        <taxon>Vertebrata</taxon>
        <taxon>Euteleostomi</taxon>
        <taxon>Archelosauria</taxon>
        <taxon>Archosauria</taxon>
        <taxon>Dinosauria</taxon>
        <taxon>Saurischia</taxon>
        <taxon>Theropoda</taxon>
        <taxon>Coelurosauria</taxon>
        <taxon>Aves</taxon>
        <taxon>Neognathae</taxon>
        <taxon>Neoaves</taxon>
        <taxon>Telluraves</taxon>
        <taxon>Australaves</taxon>
        <taxon>Passeriformes</taxon>
        <taxon>Meliphagoidea</taxon>
        <taxon>Acanthizidae</taxon>
        <taxon>Origma</taxon>
    </lineage>
</organism>
<feature type="signal peptide" evidence="4">
    <location>
        <begin position="1"/>
        <end position="23"/>
    </location>
</feature>
<dbReference type="PROSITE" id="PS50835">
    <property type="entry name" value="IG_LIKE"/>
    <property type="match status" value="1"/>
</dbReference>
<dbReference type="Pfam" id="PF07686">
    <property type="entry name" value="V-set"/>
    <property type="match status" value="1"/>
</dbReference>
<dbReference type="GO" id="GO:0002250">
    <property type="term" value="P:adaptive immune response"/>
    <property type="evidence" value="ECO:0007669"/>
    <property type="project" value="UniProtKB-KW"/>
</dbReference>
<dbReference type="SUPFAM" id="SSF48726">
    <property type="entry name" value="Immunoglobulin"/>
    <property type="match status" value="1"/>
</dbReference>
<name>A0A7K6D9K9_9PASS</name>
<feature type="non-terminal residue" evidence="6">
    <location>
        <position position="1"/>
    </location>
</feature>
<evidence type="ECO:0000259" key="5">
    <source>
        <dbReference type="PROSITE" id="PS50835"/>
    </source>
</evidence>
<keyword evidence="2" id="KW-1064">Adaptive immunity</keyword>
<dbReference type="InterPro" id="IPR050199">
    <property type="entry name" value="IgHV"/>
</dbReference>
<dbReference type="GO" id="GO:0019814">
    <property type="term" value="C:immunoglobulin complex"/>
    <property type="evidence" value="ECO:0007669"/>
    <property type="project" value="UniProtKB-KW"/>
</dbReference>
<dbReference type="InterPro" id="IPR036179">
    <property type="entry name" value="Ig-like_dom_sf"/>
</dbReference>
<dbReference type="PANTHER" id="PTHR23266">
    <property type="entry name" value="IMMUNOGLOBULIN HEAVY CHAIN"/>
    <property type="match status" value="1"/>
</dbReference>
<dbReference type="InterPro" id="IPR013106">
    <property type="entry name" value="Ig_V-set"/>
</dbReference>
<dbReference type="GO" id="GO:0005576">
    <property type="term" value="C:extracellular region"/>
    <property type="evidence" value="ECO:0007669"/>
    <property type="project" value="UniProtKB-ARBA"/>
</dbReference>